<feature type="region of interest" description="Disordered" evidence="1">
    <location>
        <begin position="1"/>
        <end position="45"/>
    </location>
</feature>
<gene>
    <name evidence="2" type="ORF">Sxan_29300</name>
</gene>
<comment type="caution">
    <text evidence="2">The sequence shown here is derived from an EMBL/GenBank/DDBJ whole genome shotgun (WGS) entry which is preliminary data.</text>
</comment>
<keyword evidence="3" id="KW-1185">Reference proteome</keyword>
<sequence>MLRVLRARTVPDRPRASLGGARRPHADGPCLWGGARRGIGGPGGGVEVAAVSADFAPARGRSVAWEREWTSSPTGRPGGPVRRGRGEPAGRARPSQHRGRPSQEGARASHRAGRPVTPGGSLRPKGPLP</sequence>
<dbReference type="AlphaFoldDB" id="A0A919LCR1"/>
<evidence type="ECO:0000313" key="2">
    <source>
        <dbReference type="EMBL" id="GHI85566.1"/>
    </source>
</evidence>
<accession>A0A919LCR1</accession>
<protein>
    <submittedName>
        <fullName evidence="2">Uncharacterized protein</fullName>
    </submittedName>
</protein>
<organism evidence="2 3">
    <name type="scientific">Streptomyces xanthophaeus</name>
    <dbReference type="NCBI Taxonomy" id="67385"/>
    <lineage>
        <taxon>Bacteria</taxon>
        <taxon>Bacillati</taxon>
        <taxon>Actinomycetota</taxon>
        <taxon>Actinomycetes</taxon>
        <taxon>Kitasatosporales</taxon>
        <taxon>Streptomycetaceae</taxon>
        <taxon>Streptomyces</taxon>
    </lineage>
</organism>
<proteinExistence type="predicted"/>
<reference evidence="2" key="1">
    <citation type="submission" date="2020-09" db="EMBL/GenBank/DDBJ databases">
        <title>Whole genome shotgun sequence of Streptomyces xanthophaeus NBRC 12829.</title>
        <authorList>
            <person name="Komaki H."/>
            <person name="Tamura T."/>
        </authorList>
    </citation>
    <scope>NUCLEOTIDE SEQUENCE</scope>
    <source>
        <strain evidence="2">NBRC 12829</strain>
    </source>
</reference>
<evidence type="ECO:0000256" key="1">
    <source>
        <dbReference type="SAM" id="MobiDB-lite"/>
    </source>
</evidence>
<feature type="compositionally biased region" description="Gly residues" evidence="1">
    <location>
        <begin position="35"/>
        <end position="45"/>
    </location>
</feature>
<dbReference type="EMBL" id="BNEE01000006">
    <property type="protein sequence ID" value="GHI85566.1"/>
    <property type="molecule type" value="Genomic_DNA"/>
</dbReference>
<feature type="region of interest" description="Disordered" evidence="1">
    <location>
        <begin position="59"/>
        <end position="129"/>
    </location>
</feature>
<dbReference type="Proteomes" id="UP000600026">
    <property type="component" value="Unassembled WGS sequence"/>
</dbReference>
<evidence type="ECO:0000313" key="3">
    <source>
        <dbReference type="Proteomes" id="UP000600026"/>
    </source>
</evidence>
<name>A0A919LCR1_9ACTN</name>